<dbReference type="EMBL" id="CAEY01000815">
    <property type="status" value="NOT_ANNOTATED_CDS"/>
    <property type="molecule type" value="Genomic_DNA"/>
</dbReference>
<reference evidence="1" key="2">
    <citation type="submission" date="2015-06" db="UniProtKB">
        <authorList>
            <consortium name="EnsemblMetazoa"/>
        </authorList>
    </citation>
    <scope>IDENTIFICATION</scope>
</reference>
<protein>
    <submittedName>
        <fullName evidence="1">Uncharacterized protein</fullName>
    </submittedName>
</protein>
<name>T1JYD6_TETUR</name>
<dbReference type="HOGENOM" id="CLU_3089816_0_0_1"/>
<dbReference type="AlphaFoldDB" id="T1JYD6"/>
<reference evidence="2" key="1">
    <citation type="submission" date="2011-08" db="EMBL/GenBank/DDBJ databases">
        <authorList>
            <person name="Rombauts S."/>
        </authorList>
    </citation>
    <scope>NUCLEOTIDE SEQUENCE</scope>
    <source>
        <strain evidence="2">London</strain>
    </source>
</reference>
<evidence type="ECO:0000313" key="2">
    <source>
        <dbReference type="Proteomes" id="UP000015104"/>
    </source>
</evidence>
<evidence type="ECO:0000313" key="1">
    <source>
        <dbReference type="EnsemblMetazoa" id="tetur02g15307.1"/>
    </source>
</evidence>
<sequence length="52" mass="6292">MFIAISFQTWTHSEDYSRSEINFFDKQSFLTFAPLSSHLPMYLFCLWKIIPR</sequence>
<dbReference type="EnsemblMetazoa" id="tetur02g15307.1">
    <property type="protein sequence ID" value="tetur02g15307.1"/>
    <property type="gene ID" value="tetur02g15307"/>
</dbReference>
<proteinExistence type="predicted"/>
<keyword evidence="2" id="KW-1185">Reference proteome</keyword>
<dbReference type="Proteomes" id="UP000015104">
    <property type="component" value="Unassembled WGS sequence"/>
</dbReference>
<organism evidence="1 2">
    <name type="scientific">Tetranychus urticae</name>
    <name type="common">Two-spotted spider mite</name>
    <dbReference type="NCBI Taxonomy" id="32264"/>
    <lineage>
        <taxon>Eukaryota</taxon>
        <taxon>Metazoa</taxon>
        <taxon>Ecdysozoa</taxon>
        <taxon>Arthropoda</taxon>
        <taxon>Chelicerata</taxon>
        <taxon>Arachnida</taxon>
        <taxon>Acari</taxon>
        <taxon>Acariformes</taxon>
        <taxon>Trombidiformes</taxon>
        <taxon>Prostigmata</taxon>
        <taxon>Eleutherengona</taxon>
        <taxon>Raphignathae</taxon>
        <taxon>Tetranychoidea</taxon>
        <taxon>Tetranychidae</taxon>
        <taxon>Tetranychus</taxon>
    </lineage>
</organism>
<accession>T1JYD6</accession>